<dbReference type="PANTHER" id="PTHR30572">
    <property type="entry name" value="MEMBRANE COMPONENT OF TRANSPORTER-RELATED"/>
    <property type="match status" value="1"/>
</dbReference>
<reference evidence="12" key="1">
    <citation type="submission" date="2017-09" db="EMBL/GenBank/DDBJ databases">
        <title>Depth-based differentiation of microbial function through sediment-hosted aquifers and enrichment of novel symbionts in the deep terrestrial subsurface.</title>
        <authorList>
            <person name="Probst A.J."/>
            <person name="Ladd B."/>
            <person name="Jarett J.K."/>
            <person name="Geller-Mcgrath D.E."/>
            <person name="Sieber C.M.K."/>
            <person name="Emerson J.B."/>
            <person name="Anantharaman K."/>
            <person name="Thomas B.C."/>
            <person name="Malmstrom R."/>
            <person name="Stieglmeier M."/>
            <person name="Klingl A."/>
            <person name="Woyke T."/>
            <person name="Ryan C.M."/>
            <person name="Banfield J.F."/>
        </authorList>
    </citation>
    <scope>NUCLEOTIDE SEQUENCE [LARGE SCALE GENOMIC DNA]</scope>
</reference>
<dbReference type="Pfam" id="PF12704">
    <property type="entry name" value="MacB_PCD"/>
    <property type="match status" value="1"/>
</dbReference>
<keyword evidence="5 8" id="KW-0472">Membrane</keyword>
<evidence type="ECO:0000313" key="11">
    <source>
        <dbReference type="EMBL" id="PIR95929.1"/>
    </source>
</evidence>
<protein>
    <submittedName>
        <fullName evidence="11">Multidrug ABC transporter substrate-binding protein</fullName>
    </submittedName>
</protein>
<name>A0A2H0VC40_9BACT</name>
<evidence type="ECO:0000256" key="5">
    <source>
        <dbReference type="ARBA" id="ARBA00023136"/>
    </source>
</evidence>
<accession>A0A2H0VC40</accession>
<organism evidence="11 12">
    <name type="scientific">Candidatus Doudnabacteria bacterium CG10_big_fil_rev_8_21_14_0_10_42_18</name>
    <dbReference type="NCBI Taxonomy" id="1974552"/>
    <lineage>
        <taxon>Bacteria</taxon>
        <taxon>Candidatus Doudnaibacteriota</taxon>
    </lineage>
</organism>
<feature type="coiled-coil region" evidence="7">
    <location>
        <begin position="238"/>
        <end position="265"/>
    </location>
</feature>
<feature type="transmembrane region" description="Helical" evidence="8">
    <location>
        <begin position="21"/>
        <end position="45"/>
    </location>
</feature>
<evidence type="ECO:0000256" key="6">
    <source>
        <dbReference type="ARBA" id="ARBA00038076"/>
    </source>
</evidence>
<dbReference type="Pfam" id="PF02687">
    <property type="entry name" value="FtsX"/>
    <property type="match status" value="1"/>
</dbReference>
<keyword evidence="7" id="KW-0175">Coiled coil</keyword>
<keyword evidence="2" id="KW-1003">Cell membrane</keyword>
<proteinExistence type="inferred from homology"/>
<evidence type="ECO:0000313" key="12">
    <source>
        <dbReference type="Proteomes" id="UP000230922"/>
    </source>
</evidence>
<dbReference type="GO" id="GO:0022857">
    <property type="term" value="F:transmembrane transporter activity"/>
    <property type="evidence" value="ECO:0007669"/>
    <property type="project" value="TreeGrafter"/>
</dbReference>
<comment type="caution">
    <text evidence="11">The sequence shown here is derived from an EMBL/GenBank/DDBJ whole genome shotgun (WGS) entry which is preliminary data.</text>
</comment>
<evidence type="ECO:0000259" key="10">
    <source>
        <dbReference type="Pfam" id="PF12704"/>
    </source>
</evidence>
<dbReference type="GO" id="GO:0005886">
    <property type="term" value="C:plasma membrane"/>
    <property type="evidence" value="ECO:0007669"/>
    <property type="project" value="UniProtKB-SubCell"/>
</dbReference>
<keyword evidence="4 8" id="KW-1133">Transmembrane helix</keyword>
<comment type="subcellular location">
    <subcellularLocation>
        <location evidence="1">Cell membrane</location>
        <topology evidence="1">Multi-pass membrane protein</topology>
    </subcellularLocation>
</comment>
<feature type="domain" description="MacB-like periplasmic core" evidence="10">
    <location>
        <begin position="21"/>
        <end position="255"/>
    </location>
</feature>
<feature type="transmembrane region" description="Helical" evidence="8">
    <location>
        <begin position="377"/>
        <end position="403"/>
    </location>
</feature>
<evidence type="ECO:0000256" key="8">
    <source>
        <dbReference type="SAM" id="Phobius"/>
    </source>
</evidence>
<comment type="similarity">
    <text evidence="6">Belongs to the ABC-4 integral membrane protein family.</text>
</comment>
<dbReference type="PANTHER" id="PTHR30572:SF4">
    <property type="entry name" value="ABC TRANSPORTER PERMEASE YTRF"/>
    <property type="match status" value="1"/>
</dbReference>
<gene>
    <name evidence="11" type="ORF">COT92_03675</name>
</gene>
<evidence type="ECO:0000259" key="9">
    <source>
        <dbReference type="Pfam" id="PF02687"/>
    </source>
</evidence>
<dbReference type="InterPro" id="IPR025857">
    <property type="entry name" value="MacB_PCD"/>
</dbReference>
<evidence type="ECO:0000256" key="4">
    <source>
        <dbReference type="ARBA" id="ARBA00022989"/>
    </source>
</evidence>
<feature type="transmembrane region" description="Helical" evidence="8">
    <location>
        <begin position="347"/>
        <end position="371"/>
    </location>
</feature>
<dbReference type="InterPro" id="IPR050250">
    <property type="entry name" value="Macrolide_Exporter_MacB"/>
</dbReference>
<evidence type="ECO:0000256" key="7">
    <source>
        <dbReference type="SAM" id="Coils"/>
    </source>
</evidence>
<evidence type="ECO:0000256" key="3">
    <source>
        <dbReference type="ARBA" id="ARBA00022692"/>
    </source>
</evidence>
<feature type="transmembrane region" description="Helical" evidence="8">
    <location>
        <begin position="291"/>
        <end position="317"/>
    </location>
</feature>
<sequence length="420" mass="45389">MNFISTIKLVFRTLLARKGRSFLTILGIVIGVAGVITIIALGAGAQELVVGQVTKLGTDLLSVQPGKSDEKGPPSQIFGIVITTLTYEDAQAMRDTSRVPHAVAVNAQVRGQGTVTWQNRELDTYFTGTESNLPEMTTINANSGRFFDERESSGNSNVVVLGSYISEQLFGEAGVDPIGQVIKVKTNNSAGIPLRIIGVAEERGSAFFQNQDDQIYMPLEIAQKQLLGIRHLQMINIKVDAAENLENTRGDIKQLLMERHRIQKEVDADFTVRNLADAVELLSTITDALRLFLTSMAAVALVVGGIGILNIMMVTVAERTREIGLRKAVGATNVAIRNQFLFEAGTLTLLGGIIGIIVGVVISYLVTLLMIKLGYDWAFVVSPLSILLAVGVSILTGVVFGLYPAFKAAKLDPITALRYE</sequence>
<evidence type="ECO:0000256" key="2">
    <source>
        <dbReference type="ARBA" id="ARBA00022475"/>
    </source>
</evidence>
<evidence type="ECO:0000256" key="1">
    <source>
        <dbReference type="ARBA" id="ARBA00004651"/>
    </source>
</evidence>
<dbReference type="EMBL" id="PFAK01000062">
    <property type="protein sequence ID" value="PIR95929.1"/>
    <property type="molecule type" value="Genomic_DNA"/>
</dbReference>
<feature type="domain" description="ABC3 transporter permease C-terminal" evidence="9">
    <location>
        <begin position="295"/>
        <end position="413"/>
    </location>
</feature>
<dbReference type="InterPro" id="IPR003838">
    <property type="entry name" value="ABC3_permease_C"/>
</dbReference>
<dbReference type="AlphaFoldDB" id="A0A2H0VC40"/>
<dbReference type="Proteomes" id="UP000230922">
    <property type="component" value="Unassembled WGS sequence"/>
</dbReference>
<keyword evidence="3 8" id="KW-0812">Transmembrane</keyword>